<evidence type="ECO:0000313" key="1">
    <source>
        <dbReference type="EnsemblPlants" id="MELO3C029157.2.1"/>
    </source>
</evidence>
<name>A0A9I9E5R1_CUCME</name>
<dbReference type="EnsemblPlants" id="MELO3C029157.2.1">
    <property type="protein sequence ID" value="MELO3C029157.2.1"/>
    <property type="gene ID" value="MELO3C029157.2"/>
</dbReference>
<proteinExistence type="predicted"/>
<dbReference type="AlphaFoldDB" id="A0A9I9E5R1"/>
<reference evidence="1" key="1">
    <citation type="submission" date="2023-03" db="UniProtKB">
        <authorList>
            <consortium name="EnsemblPlants"/>
        </authorList>
    </citation>
    <scope>IDENTIFICATION</scope>
</reference>
<accession>A0A9I9E5R1</accession>
<protein>
    <submittedName>
        <fullName evidence="1">Uncharacterized protein</fullName>
    </submittedName>
</protein>
<organism evidence="1">
    <name type="scientific">Cucumis melo</name>
    <name type="common">Muskmelon</name>
    <dbReference type="NCBI Taxonomy" id="3656"/>
    <lineage>
        <taxon>Eukaryota</taxon>
        <taxon>Viridiplantae</taxon>
        <taxon>Streptophyta</taxon>
        <taxon>Embryophyta</taxon>
        <taxon>Tracheophyta</taxon>
        <taxon>Spermatophyta</taxon>
        <taxon>Magnoliopsida</taxon>
        <taxon>eudicotyledons</taxon>
        <taxon>Gunneridae</taxon>
        <taxon>Pentapetalae</taxon>
        <taxon>rosids</taxon>
        <taxon>fabids</taxon>
        <taxon>Cucurbitales</taxon>
        <taxon>Cucurbitaceae</taxon>
        <taxon>Benincaseae</taxon>
        <taxon>Cucumis</taxon>
    </lineage>
</organism>
<sequence>MNNKLHQMSIKVMIDQLDGEIVLMESLASKRDVMRVIGLAGSKDIVRRITMMDLHLVHELLSAFGTWNDGPSPSLYHS</sequence>
<dbReference type="Gramene" id="MELO3C029157.2.1">
    <property type="protein sequence ID" value="MELO3C029157.2.1"/>
    <property type="gene ID" value="MELO3C029157.2"/>
</dbReference>